<dbReference type="PROSITE" id="PS51471">
    <property type="entry name" value="FE2OG_OXY"/>
    <property type="match status" value="1"/>
</dbReference>
<evidence type="ECO:0000313" key="4">
    <source>
        <dbReference type="EMBL" id="QGZ56775.1"/>
    </source>
</evidence>
<organism evidence="4 5">
    <name type="scientific">Paraburkholderia acidiphila</name>
    <dbReference type="NCBI Taxonomy" id="2571747"/>
    <lineage>
        <taxon>Bacteria</taxon>
        <taxon>Pseudomonadati</taxon>
        <taxon>Pseudomonadota</taxon>
        <taxon>Betaproteobacteria</taxon>
        <taxon>Burkholderiales</taxon>
        <taxon>Burkholderiaceae</taxon>
        <taxon>Paraburkholderia</taxon>
    </lineage>
</organism>
<keyword evidence="1" id="KW-0479">Metal-binding</keyword>
<evidence type="ECO:0000313" key="5">
    <source>
        <dbReference type="Proteomes" id="UP000434209"/>
    </source>
</evidence>
<feature type="region of interest" description="Disordered" evidence="2">
    <location>
        <begin position="1"/>
        <end position="20"/>
    </location>
</feature>
<keyword evidence="1" id="KW-0408">Iron</keyword>
<evidence type="ECO:0000256" key="1">
    <source>
        <dbReference type="RuleBase" id="RU003682"/>
    </source>
</evidence>
<sequence length="272" mass="30466">MSLQAEQEQVVAPPVPAQSRAAHVTRAGAGEPDGAIGRALHPLSTARLRDDYQSQGSFLYLSDFLPADATQQLIDAANALLPEVNRNYLPGHKAGGSVSRHTIDRLAPYIAELYRSPQLIAWLEKITGDRLQLSPEDDPHAYALYYYTRAGDHIGWHYDTSYYDGRRYTVLLGVIDESSCKLDYELHTKDPNKADEPGSVQYPPGALIVFDGDKLRHRVTPSLEGEVRVSLTLEYVTNPNMRPWRRFISNMKDAIAYFGFRQVFRKAFGGKA</sequence>
<dbReference type="RefSeq" id="WP_158759729.1">
    <property type="nucleotide sequence ID" value="NZ_CP046910.1"/>
</dbReference>
<dbReference type="Proteomes" id="UP000434209">
    <property type="component" value="Chromosome 2"/>
</dbReference>
<dbReference type="GO" id="GO:0016491">
    <property type="term" value="F:oxidoreductase activity"/>
    <property type="evidence" value="ECO:0007669"/>
    <property type="project" value="UniProtKB-KW"/>
</dbReference>
<name>A0A7Z2G7S5_9BURK</name>
<protein>
    <submittedName>
        <fullName evidence="4">2OG-Fe(II) oxygenase</fullName>
    </submittedName>
</protein>
<dbReference type="EMBL" id="CP046910">
    <property type="protein sequence ID" value="QGZ56775.1"/>
    <property type="molecule type" value="Genomic_DNA"/>
</dbReference>
<reference evidence="4 5" key="1">
    <citation type="submission" date="2019-12" db="EMBL/GenBank/DDBJ databases">
        <title>Paraburkholderia acidiphila 7Q-K02 sp. nov and Paraburkholderia acidisoli DHF22 sp. nov., two strains isolated from forest soil.</title>
        <authorList>
            <person name="Gao Z."/>
            <person name="Qiu L."/>
        </authorList>
    </citation>
    <scope>NUCLEOTIDE SEQUENCE [LARGE SCALE GENOMIC DNA]</scope>
    <source>
        <strain evidence="4 5">7Q-K02</strain>
    </source>
</reference>
<proteinExistence type="inferred from homology"/>
<keyword evidence="5" id="KW-1185">Reference proteome</keyword>
<gene>
    <name evidence="4" type="ORF">FAZ97_17590</name>
</gene>
<comment type="similarity">
    <text evidence="1">Belongs to the iron/ascorbate-dependent oxidoreductase family.</text>
</comment>
<dbReference type="Gene3D" id="2.60.120.620">
    <property type="entry name" value="q2cbj1_9rhob like domain"/>
    <property type="match status" value="1"/>
</dbReference>
<dbReference type="OrthoDB" id="9777760at2"/>
<dbReference type="Pfam" id="PF23169">
    <property type="entry name" value="HalD"/>
    <property type="match status" value="1"/>
</dbReference>
<dbReference type="AlphaFoldDB" id="A0A7Z2G7S5"/>
<dbReference type="KEGG" id="pacp:FAZ97_17590"/>
<dbReference type="SUPFAM" id="SSF51197">
    <property type="entry name" value="Clavaminate synthase-like"/>
    <property type="match status" value="1"/>
</dbReference>
<dbReference type="InterPro" id="IPR005123">
    <property type="entry name" value="Oxoglu/Fe-dep_dioxygenase_dom"/>
</dbReference>
<dbReference type="InterPro" id="IPR056470">
    <property type="entry name" value="BesD/HalB-like"/>
</dbReference>
<dbReference type="GO" id="GO:0046872">
    <property type="term" value="F:metal ion binding"/>
    <property type="evidence" value="ECO:0007669"/>
    <property type="project" value="UniProtKB-KW"/>
</dbReference>
<evidence type="ECO:0000256" key="2">
    <source>
        <dbReference type="SAM" id="MobiDB-lite"/>
    </source>
</evidence>
<keyword evidence="1" id="KW-0560">Oxidoreductase</keyword>
<feature type="domain" description="Fe2OG dioxygenase" evidence="3">
    <location>
        <begin position="138"/>
        <end position="237"/>
    </location>
</feature>
<evidence type="ECO:0000259" key="3">
    <source>
        <dbReference type="PROSITE" id="PS51471"/>
    </source>
</evidence>
<accession>A0A7Z2G7S5</accession>